<protein>
    <submittedName>
        <fullName evidence="1">Beta-lactamase family protein</fullName>
    </submittedName>
</protein>
<dbReference type="Gene3D" id="3.40.710.10">
    <property type="entry name" value="DD-peptidase/beta-lactamase superfamily"/>
    <property type="match status" value="1"/>
</dbReference>
<dbReference type="OrthoDB" id="846150at2"/>
<dbReference type="InterPro" id="IPR050491">
    <property type="entry name" value="AmpC-like"/>
</dbReference>
<dbReference type="PANTHER" id="PTHR46825:SF9">
    <property type="entry name" value="BETA-LACTAMASE-RELATED DOMAIN-CONTAINING PROTEIN"/>
    <property type="match status" value="1"/>
</dbReference>
<dbReference type="AlphaFoldDB" id="A0A3S1DRU1"/>
<reference evidence="1" key="1">
    <citation type="submission" date="2020-05" db="EMBL/GenBank/DDBJ databases">
        <title>Chitinophaga laudate sp. nov., isolated from a tropical peat swamp.</title>
        <authorList>
            <person name="Goh C.B.S."/>
            <person name="Lee M.S."/>
            <person name="Parimannan S."/>
            <person name="Pasbakhsh P."/>
            <person name="Yule C.M."/>
            <person name="Rajandas H."/>
            <person name="Loke S."/>
            <person name="Croft L."/>
            <person name="Tan J.B.L."/>
        </authorList>
    </citation>
    <scope>NUCLEOTIDE SEQUENCE</scope>
    <source>
        <strain evidence="1">Mgbs1</strain>
    </source>
</reference>
<comment type="caution">
    <text evidence="1">The sequence shown here is derived from an EMBL/GenBank/DDBJ whole genome shotgun (WGS) entry which is preliminary data.</text>
</comment>
<dbReference type="Pfam" id="PF00144">
    <property type="entry name" value="Beta-lactamase"/>
    <property type="match status" value="1"/>
</dbReference>
<dbReference type="InterPro" id="IPR001466">
    <property type="entry name" value="Beta-lactam-related"/>
</dbReference>
<accession>A0A3S1DRU1</accession>
<sequence>MARYHSSYPCLKVIQTVITVLLLPAGVFAQALQDSLTIKLEEQFQHSAFPGFVTAIVNADTILYERAFGYADIENKKPYTLQTLQPVASVSKLLIGMAVMKATDQQLLTPGTEINSILPFTVTHPGQPQVPVTVLHLATHTSGIRDNPDMYRKTYFFYPPEPAGNPVYQYMKSKGYGAALPPADTTLAGFLRDYLSPRGAFYHRSNFGKYAPGKAYSYSNIGADLAALLVEYKAGESFAAYTKKNIFLPLGMKHTSWTRDLADSALYAALYTGSRQRYPAYGSVCYPDGGLITSGHELALLLKENISGYFGKSAVLSPAACATLMQPVFSADNTPRDTDPANPNSGIFYAIKKSGIIGHTGGDGGVSSFFYFNPAKKFGMLLVTNTEIEGADGINKQVLEDFEKVWRVLGQYGEQLQRGYQGERR</sequence>
<dbReference type="EMBL" id="RIAR02000001">
    <property type="protein sequence ID" value="NSL90634.1"/>
    <property type="molecule type" value="Genomic_DNA"/>
</dbReference>
<dbReference type="InterPro" id="IPR012338">
    <property type="entry name" value="Beta-lactam/transpept-like"/>
</dbReference>
<dbReference type="PANTHER" id="PTHR46825">
    <property type="entry name" value="D-ALANYL-D-ALANINE-CARBOXYPEPTIDASE/ENDOPEPTIDASE AMPH"/>
    <property type="match status" value="1"/>
</dbReference>
<evidence type="ECO:0000313" key="1">
    <source>
        <dbReference type="EMBL" id="NSL90634.1"/>
    </source>
</evidence>
<evidence type="ECO:0000313" key="2">
    <source>
        <dbReference type="Proteomes" id="UP000281028"/>
    </source>
</evidence>
<proteinExistence type="predicted"/>
<gene>
    <name evidence="1" type="ORF">ECE50_027665</name>
</gene>
<dbReference type="Proteomes" id="UP000281028">
    <property type="component" value="Unassembled WGS sequence"/>
</dbReference>
<name>A0A3S1DRU1_9BACT</name>
<keyword evidence="2" id="KW-1185">Reference proteome</keyword>
<organism evidence="1 2">
    <name type="scientific">Chitinophaga solisilvae</name>
    <dbReference type="NCBI Taxonomy" id="1233460"/>
    <lineage>
        <taxon>Bacteria</taxon>
        <taxon>Pseudomonadati</taxon>
        <taxon>Bacteroidota</taxon>
        <taxon>Chitinophagia</taxon>
        <taxon>Chitinophagales</taxon>
        <taxon>Chitinophagaceae</taxon>
        <taxon>Chitinophaga</taxon>
    </lineage>
</organism>
<dbReference type="SUPFAM" id="SSF56601">
    <property type="entry name" value="beta-lactamase/transpeptidase-like"/>
    <property type="match status" value="1"/>
</dbReference>